<sequence length="263" mass="28434">MSQEHSAPGNLGEDVPPVMQPTSGGAPQPPHPLPLFGDGNLPSHTPGWYWHLFNDPILTPPPLNLEVSVVTAKAFQGLTNQVQTIVGMLQAIISHILQLTHQPSSQLQAAPLAPIGATSLTEVLLDGRGLTDLCYFFVKVIVIDWCRRFICFWLGCGSHALSILIEVPFLKLYKGDRHKPSDIMTYGSPTCQTNRLKSVAAIFRLKVVNSSNVGTTGVKSTSGVWQPRVAVMVEEEEGSSNVSCDCAATSWLQVASVAARVRL</sequence>
<feature type="region of interest" description="Disordered" evidence="1">
    <location>
        <begin position="1"/>
        <end position="38"/>
    </location>
</feature>
<evidence type="ECO:0000313" key="3">
    <source>
        <dbReference type="Proteomes" id="UP000287651"/>
    </source>
</evidence>
<evidence type="ECO:0000256" key="1">
    <source>
        <dbReference type="SAM" id="MobiDB-lite"/>
    </source>
</evidence>
<protein>
    <submittedName>
        <fullName evidence="2">Uncharacterized protein</fullName>
    </submittedName>
</protein>
<dbReference type="EMBL" id="AMZH03022525">
    <property type="protein sequence ID" value="RRT37237.1"/>
    <property type="molecule type" value="Genomic_DNA"/>
</dbReference>
<accession>A0A426XCN5</accession>
<name>A0A426XCN5_ENSVE</name>
<reference evidence="2 3" key="1">
    <citation type="journal article" date="2014" name="Agronomy (Basel)">
        <title>A Draft Genome Sequence for Ensete ventricosum, the Drought-Tolerant Tree Against Hunger.</title>
        <authorList>
            <person name="Harrison J."/>
            <person name="Moore K.A."/>
            <person name="Paszkiewicz K."/>
            <person name="Jones T."/>
            <person name="Grant M."/>
            <person name="Ambacheew D."/>
            <person name="Muzemil S."/>
            <person name="Studholme D.J."/>
        </authorList>
    </citation>
    <scope>NUCLEOTIDE SEQUENCE [LARGE SCALE GENOMIC DNA]</scope>
</reference>
<comment type="caution">
    <text evidence="2">The sequence shown here is derived from an EMBL/GenBank/DDBJ whole genome shotgun (WGS) entry which is preliminary data.</text>
</comment>
<organism evidence="2 3">
    <name type="scientific">Ensete ventricosum</name>
    <name type="common">Abyssinian banana</name>
    <name type="synonym">Musa ensete</name>
    <dbReference type="NCBI Taxonomy" id="4639"/>
    <lineage>
        <taxon>Eukaryota</taxon>
        <taxon>Viridiplantae</taxon>
        <taxon>Streptophyta</taxon>
        <taxon>Embryophyta</taxon>
        <taxon>Tracheophyta</taxon>
        <taxon>Spermatophyta</taxon>
        <taxon>Magnoliopsida</taxon>
        <taxon>Liliopsida</taxon>
        <taxon>Zingiberales</taxon>
        <taxon>Musaceae</taxon>
        <taxon>Ensete</taxon>
    </lineage>
</organism>
<dbReference type="Proteomes" id="UP000287651">
    <property type="component" value="Unassembled WGS sequence"/>
</dbReference>
<dbReference type="AlphaFoldDB" id="A0A426XCN5"/>
<evidence type="ECO:0000313" key="2">
    <source>
        <dbReference type="EMBL" id="RRT37237.1"/>
    </source>
</evidence>
<proteinExistence type="predicted"/>
<gene>
    <name evidence="2" type="ORF">B296_00041118</name>
</gene>